<keyword evidence="8" id="KW-1185">Reference proteome</keyword>
<dbReference type="GO" id="GO:0016020">
    <property type="term" value="C:membrane"/>
    <property type="evidence" value="ECO:0007669"/>
    <property type="project" value="UniProtKB-SubCell"/>
</dbReference>
<feature type="transmembrane region" description="Helical" evidence="5">
    <location>
        <begin position="307"/>
        <end position="325"/>
    </location>
</feature>
<feature type="transmembrane region" description="Helical" evidence="5">
    <location>
        <begin position="63"/>
        <end position="82"/>
    </location>
</feature>
<organism evidence="7 8">
    <name type="scientific">Massilia horti</name>
    <dbReference type="NCBI Taxonomy" id="2562153"/>
    <lineage>
        <taxon>Bacteria</taxon>
        <taxon>Pseudomonadati</taxon>
        <taxon>Pseudomonadota</taxon>
        <taxon>Betaproteobacteria</taxon>
        <taxon>Burkholderiales</taxon>
        <taxon>Oxalobacteraceae</taxon>
        <taxon>Telluria group</taxon>
        <taxon>Massilia</taxon>
    </lineage>
</organism>
<dbReference type="PANTHER" id="PTHR37422">
    <property type="entry name" value="TEICHURONIC ACID BIOSYNTHESIS PROTEIN TUAE"/>
    <property type="match status" value="1"/>
</dbReference>
<dbReference type="EMBL" id="SPUM01000026">
    <property type="protein sequence ID" value="TFW34381.1"/>
    <property type="molecule type" value="Genomic_DNA"/>
</dbReference>
<comment type="caution">
    <text evidence="7">The sequence shown here is derived from an EMBL/GenBank/DDBJ whole genome shotgun (WGS) entry which is preliminary data.</text>
</comment>
<keyword evidence="2 5" id="KW-0812">Transmembrane</keyword>
<name>A0A4Y9T6F6_9BURK</name>
<feature type="transmembrane region" description="Helical" evidence="5">
    <location>
        <begin position="88"/>
        <end position="110"/>
    </location>
</feature>
<dbReference type="Pfam" id="PF04932">
    <property type="entry name" value="Wzy_C"/>
    <property type="match status" value="1"/>
</dbReference>
<dbReference type="InterPro" id="IPR051533">
    <property type="entry name" value="WaaL-like"/>
</dbReference>
<dbReference type="GO" id="GO:0016874">
    <property type="term" value="F:ligase activity"/>
    <property type="evidence" value="ECO:0007669"/>
    <property type="project" value="UniProtKB-KW"/>
</dbReference>
<feature type="domain" description="O-antigen ligase-related" evidence="6">
    <location>
        <begin position="270"/>
        <end position="405"/>
    </location>
</feature>
<feature type="transmembrane region" description="Helical" evidence="5">
    <location>
        <begin position="428"/>
        <end position="448"/>
    </location>
</feature>
<dbReference type="Proteomes" id="UP000297258">
    <property type="component" value="Unassembled WGS sequence"/>
</dbReference>
<dbReference type="InterPro" id="IPR007016">
    <property type="entry name" value="O-antigen_ligase-rel_domated"/>
</dbReference>
<proteinExistence type="predicted"/>
<dbReference type="OrthoDB" id="8752066at2"/>
<sequence length="493" mass="51276">MKPFRAKPAAGLEPGTLLLLLLALGLAGLVVGLAATLGPIAALAVPPALVLLAAALRDYRVATGLTILLLPVAPSGLIPRAVTGISGANVMLCLLLVTASALLLAFALRAGRLALPAFPRPFFLFLAVFVAAALHGAFHADEIPDFLVVLRVIDSTSVPTYLQVALLNPSVVIGAAVLVAVAVRNAARPSLYLVPLFGGAAIVACAVLYFSLASGASLGELGSQESRRTLSVTGMHANELGLLLSTAWALALFCALHRQRAAARLALALVALLVLAGIALTFSRGAYLGALGVLAYLLYVQRRLATFLLTLLVLPAAVLVMPASVTDRAFHAVGSKDVDMLSSGRVDEIWTPLLPEILKSPLIGSGTGSVMWSDANKEHQILPVGHPHSAYLGALLDLGVLGSLAVGVFFVHAWRLFRRLAASAPDPLWGHFFNGGAACILVLLIQGATDDSFLPGRTHTLLWLAYGAAVGYAGRAKLPTRRARAPLHAAEAS</sequence>
<feature type="transmembrane region" description="Helical" evidence="5">
    <location>
        <begin position="190"/>
        <end position="212"/>
    </location>
</feature>
<feature type="transmembrane region" description="Helical" evidence="5">
    <location>
        <begin position="460"/>
        <end position="478"/>
    </location>
</feature>
<feature type="transmembrane region" description="Helical" evidence="5">
    <location>
        <begin position="285"/>
        <end position="300"/>
    </location>
</feature>
<feature type="transmembrane region" description="Helical" evidence="5">
    <location>
        <begin position="232"/>
        <end position="254"/>
    </location>
</feature>
<dbReference type="PANTHER" id="PTHR37422:SF13">
    <property type="entry name" value="LIPOPOLYSACCHARIDE BIOSYNTHESIS PROTEIN PA4999-RELATED"/>
    <property type="match status" value="1"/>
</dbReference>
<evidence type="ECO:0000256" key="5">
    <source>
        <dbReference type="SAM" id="Phobius"/>
    </source>
</evidence>
<feature type="transmembrane region" description="Helical" evidence="5">
    <location>
        <begin position="37"/>
        <end position="56"/>
    </location>
</feature>
<evidence type="ECO:0000313" key="8">
    <source>
        <dbReference type="Proteomes" id="UP000297258"/>
    </source>
</evidence>
<evidence type="ECO:0000256" key="1">
    <source>
        <dbReference type="ARBA" id="ARBA00004141"/>
    </source>
</evidence>
<feature type="transmembrane region" description="Helical" evidence="5">
    <location>
        <begin position="122"/>
        <end position="140"/>
    </location>
</feature>
<gene>
    <name evidence="7" type="ORF">E4O92_04035</name>
</gene>
<keyword evidence="7" id="KW-0436">Ligase</keyword>
<evidence type="ECO:0000256" key="4">
    <source>
        <dbReference type="ARBA" id="ARBA00023136"/>
    </source>
</evidence>
<feature type="transmembrane region" description="Helical" evidence="5">
    <location>
        <begin position="390"/>
        <end position="416"/>
    </location>
</feature>
<comment type="subcellular location">
    <subcellularLocation>
        <location evidence="1">Membrane</location>
        <topology evidence="1">Multi-pass membrane protein</topology>
    </subcellularLocation>
</comment>
<dbReference type="AlphaFoldDB" id="A0A4Y9T6F6"/>
<keyword evidence="3 5" id="KW-1133">Transmembrane helix</keyword>
<accession>A0A4Y9T6F6</accession>
<feature type="transmembrane region" description="Helical" evidence="5">
    <location>
        <begin position="261"/>
        <end position="279"/>
    </location>
</feature>
<evidence type="ECO:0000256" key="2">
    <source>
        <dbReference type="ARBA" id="ARBA00022692"/>
    </source>
</evidence>
<keyword evidence="4 5" id="KW-0472">Membrane</keyword>
<evidence type="ECO:0000256" key="3">
    <source>
        <dbReference type="ARBA" id="ARBA00022989"/>
    </source>
</evidence>
<protein>
    <submittedName>
        <fullName evidence="7">O-antigen ligase domain-containing protein</fullName>
    </submittedName>
</protein>
<feature type="transmembrane region" description="Helical" evidence="5">
    <location>
        <begin position="160"/>
        <end position="183"/>
    </location>
</feature>
<dbReference type="RefSeq" id="WP_135188467.1">
    <property type="nucleotide sequence ID" value="NZ_SPUM01000026.1"/>
</dbReference>
<evidence type="ECO:0000259" key="6">
    <source>
        <dbReference type="Pfam" id="PF04932"/>
    </source>
</evidence>
<reference evidence="7 8" key="1">
    <citation type="submission" date="2019-03" db="EMBL/GenBank/DDBJ databases">
        <title>Draft genome of Massilia hortus sp. nov., a novel bacterial species of the Oxalobacteraceae family.</title>
        <authorList>
            <person name="Peta V."/>
            <person name="Raths R."/>
            <person name="Bucking H."/>
        </authorList>
    </citation>
    <scope>NUCLEOTIDE SEQUENCE [LARGE SCALE GENOMIC DNA]</scope>
    <source>
        <strain evidence="7 8">ONC3</strain>
    </source>
</reference>
<evidence type="ECO:0000313" key="7">
    <source>
        <dbReference type="EMBL" id="TFW34381.1"/>
    </source>
</evidence>